<feature type="domain" description="Peptidase C1A papain C-terminal" evidence="6">
    <location>
        <begin position="100"/>
        <end position="289"/>
    </location>
</feature>
<protein>
    <submittedName>
        <fullName evidence="8">Peptidase C1A papain C-terminal domain-containing protein</fullName>
    </submittedName>
</protein>
<evidence type="ECO:0000313" key="7">
    <source>
        <dbReference type="Proteomes" id="UP000887578"/>
    </source>
</evidence>
<reference evidence="8" key="1">
    <citation type="submission" date="2022-11" db="UniProtKB">
        <authorList>
            <consortium name="WormBaseParasite"/>
        </authorList>
    </citation>
    <scope>IDENTIFICATION</scope>
</reference>
<keyword evidence="3" id="KW-0378">Hydrolase</keyword>
<dbReference type="Proteomes" id="UP000887578">
    <property type="component" value="Unplaced"/>
</dbReference>
<keyword evidence="7" id="KW-1185">Reference proteome</keyword>
<proteinExistence type="inferred from homology"/>
<dbReference type="PROSITE" id="PS00139">
    <property type="entry name" value="THIOL_PROTEASE_CYS"/>
    <property type="match status" value="1"/>
</dbReference>
<evidence type="ECO:0000313" key="8">
    <source>
        <dbReference type="WBParaSite" id="PDA_v2.g12582.t1"/>
    </source>
</evidence>
<dbReference type="GO" id="GO:0008234">
    <property type="term" value="F:cysteine-type peptidase activity"/>
    <property type="evidence" value="ECO:0007669"/>
    <property type="project" value="UniProtKB-KW"/>
</dbReference>
<comment type="similarity">
    <text evidence="1">Belongs to the peptidase C1 family.</text>
</comment>
<keyword evidence="4" id="KW-0788">Thiol protease</keyword>
<sequence length="297" mass="33748">MNFSIFLFFIFAVAAVNARSTFKKRSPSTTSISAEETFRLYEKAKKEVDELNKKYPGATFEINKFSFMSETEKKKYYATFPPTLPKFSNFATFDDENITAPDSYDYREYGKVTPVKNQQQCGSCYAFASTAAVESQFLIHSNVEYDLSEEYLLECDTSDDECVSGTAAHAFEVYKNIGVPQEDCDPYTATNGTCPDIGDCTRFFIGGYKALDSDEDKYPGLLYKYGPIAIAMNAGSSEFNHYRTGVLDIPLEDWYRRTCYTFGEEGYFRFKRGVNFCNFTLRHNPLIPYLSEATSSS</sequence>
<dbReference type="GO" id="GO:0006508">
    <property type="term" value="P:proteolysis"/>
    <property type="evidence" value="ECO:0007669"/>
    <property type="project" value="UniProtKB-KW"/>
</dbReference>
<organism evidence="7 8">
    <name type="scientific">Panagrolaimus davidi</name>
    <dbReference type="NCBI Taxonomy" id="227884"/>
    <lineage>
        <taxon>Eukaryota</taxon>
        <taxon>Metazoa</taxon>
        <taxon>Ecdysozoa</taxon>
        <taxon>Nematoda</taxon>
        <taxon>Chromadorea</taxon>
        <taxon>Rhabditida</taxon>
        <taxon>Tylenchina</taxon>
        <taxon>Panagrolaimomorpha</taxon>
        <taxon>Panagrolaimoidea</taxon>
        <taxon>Panagrolaimidae</taxon>
        <taxon>Panagrolaimus</taxon>
    </lineage>
</organism>
<accession>A0A914P3Z5</accession>
<name>A0A914P3Z5_9BILA</name>
<dbReference type="Pfam" id="PF00112">
    <property type="entry name" value="Peptidase_C1"/>
    <property type="match status" value="1"/>
</dbReference>
<evidence type="ECO:0000259" key="6">
    <source>
        <dbReference type="SMART" id="SM00645"/>
    </source>
</evidence>
<dbReference type="InterPro" id="IPR000668">
    <property type="entry name" value="Peptidase_C1A_C"/>
</dbReference>
<dbReference type="InterPro" id="IPR039417">
    <property type="entry name" value="Peptidase_C1A_papain-like"/>
</dbReference>
<dbReference type="CDD" id="cd02248">
    <property type="entry name" value="Peptidase_C1A"/>
    <property type="match status" value="1"/>
</dbReference>
<evidence type="ECO:0000256" key="2">
    <source>
        <dbReference type="ARBA" id="ARBA00022670"/>
    </source>
</evidence>
<dbReference type="AlphaFoldDB" id="A0A914P3Z5"/>
<evidence type="ECO:0000256" key="4">
    <source>
        <dbReference type="ARBA" id="ARBA00022807"/>
    </source>
</evidence>
<dbReference type="PANTHER" id="PTHR12411">
    <property type="entry name" value="CYSTEINE PROTEASE FAMILY C1-RELATED"/>
    <property type="match status" value="1"/>
</dbReference>
<dbReference type="SUPFAM" id="SSF54001">
    <property type="entry name" value="Cysteine proteinases"/>
    <property type="match status" value="1"/>
</dbReference>
<dbReference type="WBParaSite" id="PDA_v2.g12582.t1">
    <property type="protein sequence ID" value="PDA_v2.g12582.t1"/>
    <property type="gene ID" value="PDA_v2.g12582"/>
</dbReference>
<dbReference type="InterPro" id="IPR013128">
    <property type="entry name" value="Peptidase_C1A"/>
</dbReference>
<keyword evidence="2" id="KW-0645">Protease</keyword>
<evidence type="ECO:0000256" key="1">
    <source>
        <dbReference type="ARBA" id="ARBA00008455"/>
    </source>
</evidence>
<dbReference type="SMART" id="SM00645">
    <property type="entry name" value="Pept_C1"/>
    <property type="match status" value="1"/>
</dbReference>
<dbReference type="InterPro" id="IPR038765">
    <property type="entry name" value="Papain-like_cys_pep_sf"/>
</dbReference>
<evidence type="ECO:0000256" key="5">
    <source>
        <dbReference type="SAM" id="SignalP"/>
    </source>
</evidence>
<dbReference type="InterPro" id="IPR000169">
    <property type="entry name" value="Pept_cys_AS"/>
</dbReference>
<dbReference type="Gene3D" id="3.90.70.10">
    <property type="entry name" value="Cysteine proteinases"/>
    <property type="match status" value="1"/>
</dbReference>
<keyword evidence="5" id="KW-0732">Signal</keyword>
<evidence type="ECO:0000256" key="3">
    <source>
        <dbReference type="ARBA" id="ARBA00022801"/>
    </source>
</evidence>
<feature type="signal peptide" evidence="5">
    <location>
        <begin position="1"/>
        <end position="18"/>
    </location>
</feature>
<feature type="chain" id="PRO_5037525839" evidence="5">
    <location>
        <begin position="19"/>
        <end position="297"/>
    </location>
</feature>